<dbReference type="InterPro" id="IPR045863">
    <property type="entry name" value="CorA_TM1_TM2"/>
</dbReference>
<dbReference type="PANTHER" id="PTHR46494:SF1">
    <property type="entry name" value="CORA FAMILY METAL ION TRANSPORTER (EUROFUNG)"/>
    <property type="match status" value="1"/>
</dbReference>
<evidence type="ECO:0000313" key="10">
    <source>
        <dbReference type="EMBL" id="TDL15301.1"/>
    </source>
</evidence>
<dbReference type="Gene3D" id="1.20.58.340">
    <property type="entry name" value="Magnesium transport protein CorA, transmembrane region"/>
    <property type="match status" value="2"/>
</dbReference>
<feature type="transmembrane region" description="Helical" evidence="9">
    <location>
        <begin position="586"/>
        <end position="604"/>
    </location>
</feature>
<keyword evidence="7 9" id="KW-0472">Membrane</keyword>
<evidence type="ECO:0000256" key="1">
    <source>
        <dbReference type="ARBA" id="ARBA00004651"/>
    </source>
</evidence>
<dbReference type="VEuPathDB" id="FungiDB:BD410DRAFT_902654"/>
<dbReference type="OrthoDB" id="165352at2759"/>
<keyword evidence="6 9" id="KW-1133">Transmembrane helix</keyword>
<dbReference type="Pfam" id="PF01544">
    <property type="entry name" value="CorA"/>
    <property type="match status" value="1"/>
</dbReference>
<dbReference type="InterPro" id="IPR045861">
    <property type="entry name" value="CorA_cytoplasmic_dom"/>
</dbReference>
<feature type="compositionally biased region" description="Basic and acidic residues" evidence="8">
    <location>
        <begin position="1"/>
        <end position="13"/>
    </location>
</feature>
<comment type="similarity">
    <text evidence="2">Belongs to the CorA metal ion transporter (MIT) (TC 1.A.35) family.</text>
</comment>
<dbReference type="SUPFAM" id="SSF144083">
    <property type="entry name" value="Magnesium transport protein CorA, transmembrane region"/>
    <property type="match status" value="1"/>
</dbReference>
<sequence length="633" mass="71014">MARRENSFDDSDGRSLTPDLEDEENVIARPFAPSAAEQQSQQPPLAIHSDPPFGATTSANGVTFANNTSSINSPKSPTSKPSAIRAEATLPSGLPAGRATQKFRDSVRKVIQMKRTSTLMSPLIVGAEPGIDPRRMTAQMTYGGVKAKCVIDIVDYSSLRTSFGKMENDGFIEFMNNPNASSRAPWVKVRWINIRGISWDVISVLAMKYDIHPLAVEDILHQRPQARSKADYYQKHLFIRVLRHSVGDDDDNPMESVLPRVTDLPRSSSPLGLGDEKNKDDDSDDDDTKPGTGIISRKGLIGRKAGSVLKGDIESGRPNIQRTTSSVKAGRQEAAKVEATKIMAIEELKRERVHVVVKPMFICLYRDGTVISIEASAQSEFIAPILARLRQRDTGLRTSADPSLLVQSLLDLVVDQVFEIVDEYQKRILKLENAILVRPSMKMVRHLHILSGDIALHKRTLDPIKTLVYGLRRYDVDRCAALVNSASGNNSKDKVTVEGFMSHKSKIYLADVHDHIDYILTSMQMFANVAENLINFTFNMASYDMNQVMRRLTLATIIFLPLSFLTGYFGMNFQNMWSIHHNHTDIIFWIIAIPLMTIVIAAFLREDIIKMIHYVQKRWKARQYAAQAYRKNS</sequence>
<evidence type="ECO:0000313" key="11">
    <source>
        <dbReference type="Proteomes" id="UP000294933"/>
    </source>
</evidence>
<keyword evidence="5 9" id="KW-0812">Transmembrane</keyword>
<protein>
    <recommendedName>
        <fullName evidence="12">Cora-domain-containing protein</fullName>
    </recommendedName>
</protein>
<keyword evidence="11" id="KW-1185">Reference proteome</keyword>
<reference evidence="10 11" key="1">
    <citation type="submission" date="2018-06" db="EMBL/GenBank/DDBJ databases">
        <title>A transcriptomic atlas of mushroom development highlights an independent origin of complex multicellularity.</title>
        <authorList>
            <consortium name="DOE Joint Genome Institute"/>
            <person name="Krizsan K."/>
            <person name="Almasi E."/>
            <person name="Merenyi Z."/>
            <person name="Sahu N."/>
            <person name="Viragh M."/>
            <person name="Koszo T."/>
            <person name="Mondo S."/>
            <person name="Kiss B."/>
            <person name="Balint B."/>
            <person name="Kues U."/>
            <person name="Barry K."/>
            <person name="Hegedus J.C."/>
            <person name="Henrissat B."/>
            <person name="Johnson J."/>
            <person name="Lipzen A."/>
            <person name="Ohm R."/>
            <person name="Nagy I."/>
            <person name="Pangilinan J."/>
            <person name="Yan J."/>
            <person name="Xiong Y."/>
            <person name="Grigoriev I.V."/>
            <person name="Hibbett D.S."/>
            <person name="Nagy L.G."/>
        </authorList>
    </citation>
    <scope>NUCLEOTIDE SEQUENCE [LARGE SCALE GENOMIC DNA]</scope>
    <source>
        <strain evidence="10 11">SZMC22713</strain>
    </source>
</reference>
<dbReference type="Proteomes" id="UP000294933">
    <property type="component" value="Unassembled WGS sequence"/>
</dbReference>
<evidence type="ECO:0000256" key="3">
    <source>
        <dbReference type="ARBA" id="ARBA00022448"/>
    </source>
</evidence>
<evidence type="ECO:0000256" key="7">
    <source>
        <dbReference type="ARBA" id="ARBA00023136"/>
    </source>
</evidence>
<feature type="compositionally biased region" description="Low complexity" evidence="8">
    <location>
        <begin position="30"/>
        <end position="46"/>
    </location>
</feature>
<evidence type="ECO:0000256" key="5">
    <source>
        <dbReference type="ARBA" id="ARBA00022692"/>
    </source>
</evidence>
<dbReference type="GO" id="GO:0000287">
    <property type="term" value="F:magnesium ion binding"/>
    <property type="evidence" value="ECO:0007669"/>
    <property type="project" value="TreeGrafter"/>
</dbReference>
<dbReference type="GO" id="GO:0050897">
    <property type="term" value="F:cobalt ion binding"/>
    <property type="evidence" value="ECO:0007669"/>
    <property type="project" value="TreeGrafter"/>
</dbReference>
<dbReference type="GO" id="GO:0005886">
    <property type="term" value="C:plasma membrane"/>
    <property type="evidence" value="ECO:0007669"/>
    <property type="project" value="UniProtKB-SubCell"/>
</dbReference>
<dbReference type="AlphaFoldDB" id="A0A4Y7PJY0"/>
<evidence type="ECO:0000256" key="9">
    <source>
        <dbReference type="SAM" id="Phobius"/>
    </source>
</evidence>
<dbReference type="SUPFAM" id="SSF143865">
    <property type="entry name" value="CorA soluble domain-like"/>
    <property type="match status" value="1"/>
</dbReference>
<feature type="compositionally biased region" description="Polar residues" evidence="8">
    <location>
        <begin position="55"/>
        <end position="81"/>
    </location>
</feature>
<comment type="subcellular location">
    <subcellularLocation>
        <location evidence="1">Cell membrane</location>
        <topology evidence="1">Multi-pass membrane protein</topology>
    </subcellularLocation>
</comment>
<keyword evidence="4" id="KW-1003">Cell membrane</keyword>
<evidence type="ECO:0008006" key="12">
    <source>
        <dbReference type="Google" id="ProtNLM"/>
    </source>
</evidence>
<evidence type="ECO:0000256" key="6">
    <source>
        <dbReference type="ARBA" id="ARBA00022989"/>
    </source>
</evidence>
<dbReference type="STRING" id="50990.A0A4Y7PJY0"/>
<dbReference type="GO" id="GO:0015095">
    <property type="term" value="F:magnesium ion transmembrane transporter activity"/>
    <property type="evidence" value="ECO:0007669"/>
    <property type="project" value="TreeGrafter"/>
</dbReference>
<keyword evidence="3" id="KW-0813">Transport</keyword>
<evidence type="ECO:0000256" key="2">
    <source>
        <dbReference type="ARBA" id="ARBA00009765"/>
    </source>
</evidence>
<dbReference type="PANTHER" id="PTHR46494">
    <property type="entry name" value="CORA FAMILY METAL ION TRANSPORTER (EUROFUNG)"/>
    <property type="match status" value="1"/>
</dbReference>
<proteinExistence type="inferred from homology"/>
<organism evidence="10 11">
    <name type="scientific">Rickenella mellea</name>
    <dbReference type="NCBI Taxonomy" id="50990"/>
    <lineage>
        <taxon>Eukaryota</taxon>
        <taxon>Fungi</taxon>
        <taxon>Dikarya</taxon>
        <taxon>Basidiomycota</taxon>
        <taxon>Agaricomycotina</taxon>
        <taxon>Agaricomycetes</taxon>
        <taxon>Hymenochaetales</taxon>
        <taxon>Rickenellaceae</taxon>
        <taxon>Rickenella</taxon>
    </lineage>
</organism>
<dbReference type="GO" id="GO:0015087">
    <property type="term" value="F:cobalt ion transmembrane transporter activity"/>
    <property type="evidence" value="ECO:0007669"/>
    <property type="project" value="TreeGrafter"/>
</dbReference>
<evidence type="ECO:0000256" key="4">
    <source>
        <dbReference type="ARBA" id="ARBA00022475"/>
    </source>
</evidence>
<gene>
    <name evidence="10" type="ORF">BD410DRAFT_902654</name>
</gene>
<feature type="region of interest" description="Disordered" evidence="8">
    <location>
        <begin position="249"/>
        <end position="296"/>
    </location>
</feature>
<feature type="transmembrane region" description="Helical" evidence="9">
    <location>
        <begin position="552"/>
        <end position="571"/>
    </location>
</feature>
<accession>A0A4Y7PJY0</accession>
<name>A0A4Y7PJY0_9AGAM</name>
<dbReference type="EMBL" id="ML170281">
    <property type="protein sequence ID" value="TDL15301.1"/>
    <property type="molecule type" value="Genomic_DNA"/>
</dbReference>
<dbReference type="InterPro" id="IPR002523">
    <property type="entry name" value="MgTranspt_CorA/ZnTranspt_ZntB"/>
</dbReference>
<evidence type="ECO:0000256" key="8">
    <source>
        <dbReference type="SAM" id="MobiDB-lite"/>
    </source>
</evidence>
<feature type="region of interest" description="Disordered" evidence="8">
    <location>
        <begin position="1"/>
        <end position="83"/>
    </location>
</feature>
<dbReference type="Gene3D" id="3.30.460.20">
    <property type="entry name" value="CorA soluble domain-like"/>
    <property type="match status" value="1"/>
</dbReference>